<gene>
    <name evidence="2" type="ORF">UFOPK3124_01253</name>
</gene>
<accession>A0A6J6ZWN7</accession>
<keyword evidence="1" id="KW-1133">Transmembrane helix</keyword>
<keyword evidence="1" id="KW-0472">Membrane</keyword>
<sequence>MRGHVARAKADSSLSWFRSQSAGEIRGKTEPEPCDGFLEDSAQCFCFMFVETWPMLRSCLLLYLTTALLHAETCACTIPVFRYALDRWEADKFHLVLPASASSDSTLTDALRPLRANGTANLDITTSKEAATAVLNSSRDSERPVWSGTLDKASLAALLDSPGRTKIIEQILAGDSAIWVIAAGETPADKAEVERIGKRLKFLEQVASLPIQDPNDPDSQLGPGPALKLKFATLILNRNDPGEKLLLSMLAGPKGTIDPATTSFAAAVFGKGRVLGAWPLNDLDDASLEDACMFLVGRCGCRIKNENPGWDLLLNVDWVKALNEAGQSKPAAMSAAPVAVPETVVTKIQKVQPDEMNPSSAGVGSSQRNLWLAGAASLLAVAAFVLLRGRAKH</sequence>
<name>A0A6J6ZWN7_9ZZZZ</name>
<organism evidence="2">
    <name type="scientific">freshwater metagenome</name>
    <dbReference type="NCBI Taxonomy" id="449393"/>
    <lineage>
        <taxon>unclassified sequences</taxon>
        <taxon>metagenomes</taxon>
        <taxon>ecological metagenomes</taxon>
    </lineage>
</organism>
<dbReference type="EMBL" id="CAFAAY010000151">
    <property type="protein sequence ID" value="CAB4824891.1"/>
    <property type="molecule type" value="Genomic_DNA"/>
</dbReference>
<protein>
    <submittedName>
        <fullName evidence="2">Unannotated protein</fullName>
    </submittedName>
</protein>
<evidence type="ECO:0000256" key="1">
    <source>
        <dbReference type="SAM" id="Phobius"/>
    </source>
</evidence>
<feature type="transmembrane region" description="Helical" evidence="1">
    <location>
        <begin position="370"/>
        <end position="387"/>
    </location>
</feature>
<dbReference type="AlphaFoldDB" id="A0A6J6ZWN7"/>
<keyword evidence="1" id="KW-0812">Transmembrane</keyword>
<proteinExistence type="predicted"/>
<reference evidence="2" key="1">
    <citation type="submission" date="2020-05" db="EMBL/GenBank/DDBJ databases">
        <authorList>
            <person name="Chiriac C."/>
            <person name="Salcher M."/>
            <person name="Ghai R."/>
            <person name="Kavagutti S V."/>
        </authorList>
    </citation>
    <scope>NUCLEOTIDE SEQUENCE</scope>
</reference>
<evidence type="ECO:0000313" key="2">
    <source>
        <dbReference type="EMBL" id="CAB4824891.1"/>
    </source>
</evidence>